<accession>A0A1J4KM69</accession>
<protein>
    <submittedName>
        <fullName evidence="9">Selective LIM binding factor</fullName>
    </submittedName>
</protein>
<keyword evidence="2" id="KW-0217">Developmental protein</keyword>
<evidence type="ECO:0000313" key="10">
    <source>
        <dbReference type="Proteomes" id="UP000179807"/>
    </source>
</evidence>
<dbReference type="GO" id="GO:0005930">
    <property type="term" value="C:axoneme"/>
    <property type="evidence" value="ECO:0007669"/>
    <property type="project" value="TreeGrafter"/>
</dbReference>
<dbReference type="InterPro" id="IPR056157">
    <property type="entry name" value="TPR_IFT80_172_dom"/>
</dbReference>
<dbReference type="GeneID" id="94834636"/>
<feature type="domain" description="IFT80/172/WDR35 TPR" evidence="8">
    <location>
        <begin position="625"/>
        <end position="720"/>
    </location>
</feature>
<evidence type="ECO:0000313" key="9">
    <source>
        <dbReference type="EMBL" id="OHT12234.1"/>
    </source>
</evidence>
<dbReference type="RefSeq" id="XP_068365370.1">
    <property type="nucleotide sequence ID" value="XM_068499932.1"/>
</dbReference>
<feature type="coiled-coil region" evidence="7">
    <location>
        <begin position="946"/>
        <end position="973"/>
    </location>
</feature>
<dbReference type="InterPro" id="IPR001680">
    <property type="entry name" value="WD40_rpt"/>
</dbReference>
<dbReference type="Proteomes" id="UP000179807">
    <property type="component" value="Unassembled WGS sequence"/>
</dbReference>
<dbReference type="PANTHER" id="PTHR15722:SF2">
    <property type="entry name" value="INTRAFLAGELLAR TRANSPORT PROTEIN 172 HOMOLOG"/>
    <property type="match status" value="1"/>
</dbReference>
<evidence type="ECO:0000256" key="1">
    <source>
        <dbReference type="ARBA" id="ARBA00004138"/>
    </source>
</evidence>
<evidence type="ECO:0000256" key="7">
    <source>
        <dbReference type="SAM" id="Coils"/>
    </source>
</evidence>
<reference evidence="9" key="1">
    <citation type="submission" date="2016-10" db="EMBL/GenBank/DDBJ databases">
        <authorList>
            <person name="Benchimol M."/>
            <person name="Almeida L.G."/>
            <person name="Vasconcelos A.T."/>
            <person name="Perreira-Neves A."/>
            <person name="Rosa I.A."/>
            <person name="Tasca T."/>
            <person name="Bogo M.R."/>
            <person name="de Souza W."/>
        </authorList>
    </citation>
    <scope>NUCLEOTIDE SEQUENCE [LARGE SCALE GENOMIC DNA]</scope>
    <source>
        <strain evidence="9">K</strain>
    </source>
</reference>
<evidence type="ECO:0000259" key="8">
    <source>
        <dbReference type="Pfam" id="PF23387"/>
    </source>
</evidence>
<dbReference type="InterPro" id="IPR015943">
    <property type="entry name" value="WD40/YVTN_repeat-like_dom_sf"/>
</dbReference>
<name>A0A1J4KM69_9EUKA</name>
<dbReference type="GO" id="GO:0030992">
    <property type="term" value="C:intraciliary transport particle B"/>
    <property type="evidence" value="ECO:0007669"/>
    <property type="project" value="TreeGrafter"/>
</dbReference>
<dbReference type="Pfam" id="PF23387">
    <property type="entry name" value="TPR_IFT80_172"/>
    <property type="match status" value="1"/>
</dbReference>
<dbReference type="GO" id="GO:0042073">
    <property type="term" value="P:intraciliary transport"/>
    <property type="evidence" value="ECO:0007669"/>
    <property type="project" value="TreeGrafter"/>
</dbReference>
<sequence length="1675" mass="185847">MKFDVLPPVISATGSPEKRIVRAVWSPDGERLAVATADRFVTLVKPATNETSRLPIKARDENAQRMFTITGLAWAPDSCRFAVAQSDCAVAVYDVGPSNSPDSRKKITLRFSHKSPVLCVSWPVTSSTDFVYGMGDGQVMCGLTKLKKSEELYRHGCAPVSITSAPRMNGCAIGHLDGSVFVVNLETRNRIIAMQTAVPPIALSWGSQIVAAGADLQINFSDQNGSSTSHVDFSNQPTLRAFTAASFDPSGSTAILAAKNTLLTFNYSARIQTWQQQAMLEFDGLYSISDVAWSPDGSKIAVSSVTGGLYIITASIGSFRYKNLFEVVHVTGSQIRVVSLKDKGELSMKSDYRVLNTNFQHDRYVIVRTTQSFVVGDTVSGKTSELPASYTDGEPKITEKFIFIDDLAVLVWNTGELTVVEMGKPQPLAAIPTQYASPYLLSLRFNAKIGNGNAKILAYLVDSKTVRIVNLETLMTIGSVQIATKIDWIELNVSGTMLLLRDAKRSLYVFNLSTMSLNGLLNCCSYAQWVPEANVVVAQSKKQLYVWYSPTSPDEVRTFDIEGDVIDIQRKGTKTSVTISSNGKNSHFPLDGAFIAFSAAMEGNKLNEAAKILLELENKDDFKSLWGELADIAMMNHDYTIAEVSYSNLGDLSRARFLHKLNKLIAKNGQTDCQVQAQIAMLSSNFKQAEYCLIEHDQLDAAIEMYKSMHMWNELLDLAELRCPTKAPALRDEYFQHLIETGQYQVAARLKARKGELSEAIDLCLQGEKPQLAADLLLNGGDTVNPQLLTHVAEALTKNNRFDVAGQVFERLGRTNDALEAYRKGHSFYRARELAKAANPEMVVTIEREWADYLVSQGQNDAATSHYVESGDYALALRCSLIAQQWNQAADILKSAASTPNLRDELRPKYLEVGRHFASVNDTATAEDLFLTVDANKELIEMYLQLGRVDDAMRRAKRQLKQTELEQLFIENARIMEKKGQNDKKAYSIAEKIYIAINQPELAIEMYTAVKDNSSVMRLSKKYGGDKTQLGVIAAKAEREGDLQTAEDCYVRAGQWQKALFMYQQEKKWDDAMRVAKTNGSPQTELSVAIQWATDIGGVAGVQQLQRLKLIEPALLYACENKLNDLAMLIMEHCKTLNKSTLKKAHEKLAIALNSAGRFQEAEKHYIAAEQPRDAVIMYAQNGMMDEANRIAQMYSIPDVNLKKASKPSHPSISDNSNGLQRALQLETSAQYDDAIDAYLGLSPDDCGGEDQFDQVLDRAVRLTLTYRQGRLQDVVNTVAQILLEAKRHASLGKILENIEAYPDAFEIYKAGGMWEDAARLSGYLEPEEQQQFQVEYQQYLASNNMTGNLMDIGQVDAALSVYAKNGDWDTCLRQAQKEGEQYLEKYTMMYAQELVNQQNYDEAVSILAKYQPSASSANIPGYIALCQSTVYAVPSFDVLKPSFYSLRQMLFKVLRNSQPNAPGFQKLQNFTRAVHLICQQATCAQYGLIEQSAKAAVAAVRYCDVIPADFLFFKAGQMLQQVRNDPAAIVFYNTFVDIKDVIDSGDISQSGGIDHNMLDQTDIPREMCLRQFSAISDDISEQVKDWVLEKTMGSEEAALPMVPCTKCGRQIFEGTLRCPFCSVLYEFCHITGFPVINPTQCTACGCMANRAEWGMYISKAGRCPCCDAPQTAGA</sequence>
<dbReference type="EMBL" id="MLAK01000568">
    <property type="protein sequence ID" value="OHT12234.1"/>
    <property type="molecule type" value="Genomic_DNA"/>
</dbReference>
<proteinExistence type="predicted"/>
<dbReference type="PANTHER" id="PTHR15722">
    <property type="entry name" value="IFT140/172-RELATED"/>
    <property type="match status" value="1"/>
</dbReference>
<organism evidence="9 10">
    <name type="scientific">Tritrichomonas foetus</name>
    <dbReference type="NCBI Taxonomy" id="1144522"/>
    <lineage>
        <taxon>Eukaryota</taxon>
        <taxon>Metamonada</taxon>
        <taxon>Parabasalia</taxon>
        <taxon>Tritrichomonadida</taxon>
        <taxon>Tritrichomonadidae</taxon>
        <taxon>Tritrichomonas</taxon>
    </lineage>
</organism>
<dbReference type="Gene3D" id="1.25.40.470">
    <property type="match status" value="2"/>
</dbReference>
<keyword evidence="3" id="KW-0853">WD repeat</keyword>
<evidence type="ECO:0000256" key="6">
    <source>
        <dbReference type="ARBA" id="ARBA00023273"/>
    </source>
</evidence>
<evidence type="ECO:0000256" key="4">
    <source>
        <dbReference type="ARBA" id="ARBA00022737"/>
    </source>
</evidence>
<dbReference type="OrthoDB" id="2186662at2759"/>
<evidence type="ECO:0000256" key="2">
    <source>
        <dbReference type="ARBA" id="ARBA00022473"/>
    </source>
</evidence>
<keyword evidence="5" id="KW-0969">Cilium</keyword>
<evidence type="ECO:0000256" key="3">
    <source>
        <dbReference type="ARBA" id="ARBA00022574"/>
    </source>
</evidence>
<dbReference type="GO" id="GO:0036064">
    <property type="term" value="C:ciliary basal body"/>
    <property type="evidence" value="ECO:0007669"/>
    <property type="project" value="TreeGrafter"/>
</dbReference>
<comment type="caution">
    <text evidence="9">The sequence shown here is derived from an EMBL/GenBank/DDBJ whole genome shotgun (WGS) entry which is preliminary data.</text>
</comment>
<dbReference type="SUPFAM" id="SSF82171">
    <property type="entry name" value="DPP6 N-terminal domain-like"/>
    <property type="match status" value="1"/>
</dbReference>
<dbReference type="Gene3D" id="2.130.10.10">
    <property type="entry name" value="YVTN repeat-like/Quinoprotein amine dehydrogenase"/>
    <property type="match status" value="2"/>
</dbReference>
<evidence type="ECO:0000256" key="5">
    <source>
        <dbReference type="ARBA" id="ARBA00023069"/>
    </source>
</evidence>
<gene>
    <name evidence="9" type="ORF">TRFO_18039</name>
</gene>
<keyword evidence="10" id="KW-1185">Reference proteome</keyword>
<dbReference type="VEuPathDB" id="TrichDB:TRFO_18039"/>
<comment type="subcellular location">
    <subcellularLocation>
        <location evidence="1">Cell projection</location>
        <location evidence="1">Cilium</location>
    </subcellularLocation>
</comment>
<keyword evidence="6" id="KW-0966">Cell projection</keyword>
<keyword evidence="7" id="KW-0175">Coiled coil</keyword>
<keyword evidence="4" id="KW-0677">Repeat</keyword>
<dbReference type="SMART" id="SM00320">
    <property type="entry name" value="WD40"/>
    <property type="match status" value="4"/>
</dbReference>